<accession>A0ABV5VDN2</accession>
<organism evidence="2 3">
    <name type="scientific">Streptomyces thermocoprophilus</name>
    <dbReference type="NCBI Taxonomy" id="78356"/>
    <lineage>
        <taxon>Bacteria</taxon>
        <taxon>Bacillati</taxon>
        <taxon>Actinomycetota</taxon>
        <taxon>Actinomycetes</taxon>
        <taxon>Kitasatosporales</taxon>
        <taxon>Streptomycetaceae</taxon>
        <taxon>Streptomyces</taxon>
    </lineage>
</organism>
<name>A0ABV5VDN2_9ACTN</name>
<dbReference type="RefSeq" id="WP_247473621.1">
    <property type="nucleotide sequence ID" value="NZ_JBHMAR010000011.1"/>
</dbReference>
<evidence type="ECO:0000313" key="3">
    <source>
        <dbReference type="Proteomes" id="UP001589703"/>
    </source>
</evidence>
<reference evidence="2 3" key="1">
    <citation type="submission" date="2024-09" db="EMBL/GenBank/DDBJ databases">
        <authorList>
            <person name="Sun Q."/>
            <person name="Mori K."/>
        </authorList>
    </citation>
    <scope>NUCLEOTIDE SEQUENCE [LARGE SCALE GENOMIC DNA]</scope>
    <source>
        <strain evidence="2 3">JCM 10918</strain>
    </source>
</reference>
<feature type="region of interest" description="Disordered" evidence="1">
    <location>
        <begin position="1"/>
        <end position="29"/>
    </location>
</feature>
<proteinExistence type="predicted"/>
<feature type="compositionally biased region" description="Basic residues" evidence="1">
    <location>
        <begin position="12"/>
        <end position="29"/>
    </location>
</feature>
<dbReference type="EMBL" id="JBHMAR010000011">
    <property type="protein sequence ID" value="MFB9735937.1"/>
    <property type="molecule type" value="Genomic_DNA"/>
</dbReference>
<evidence type="ECO:0000256" key="1">
    <source>
        <dbReference type="SAM" id="MobiDB-lite"/>
    </source>
</evidence>
<feature type="region of interest" description="Disordered" evidence="1">
    <location>
        <begin position="45"/>
        <end position="78"/>
    </location>
</feature>
<keyword evidence="3" id="KW-1185">Reference proteome</keyword>
<evidence type="ECO:0000313" key="2">
    <source>
        <dbReference type="EMBL" id="MFB9735937.1"/>
    </source>
</evidence>
<sequence>MNDQHVTGRTSRTGRTRRVGRRPGHGRRRATLLAAGLATLALGLSGQFTDPPGNATVTTSRPGTTAHPPSEPGPGASP</sequence>
<dbReference type="Proteomes" id="UP001589703">
    <property type="component" value="Unassembled WGS sequence"/>
</dbReference>
<comment type="caution">
    <text evidence="2">The sequence shown here is derived from an EMBL/GenBank/DDBJ whole genome shotgun (WGS) entry which is preliminary data.</text>
</comment>
<protein>
    <submittedName>
        <fullName evidence="2">Uncharacterized protein</fullName>
    </submittedName>
</protein>
<gene>
    <name evidence="2" type="ORF">ACFFRO_12450</name>
</gene>
<feature type="compositionally biased region" description="Pro residues" evidence="1">
    <location>
        <begin position="69"/>
        <end position="78"/>
    </location>
</feature>